<evidence type="ECO:0000256" key="1">
    <source>
        <dbReference type="SAM" id="Phobius"/>
    </source>
</evidence>
<feature type="transmembrane region" description="Helical" evidence="1">
    <location>
        <begin position="33"/>
        <end position="53"/>
    </location>
</feature>
<evidence type="ECO:0000313" key="2">
    <source>
        <dbReference type="EMBL" id="MBC5686211.1"/>
    </source>
</evidence>
<keyword evidence="1" id="KW-1133">Transmembrane helix</keyword>
<keyword evidence="1" id="KW-0812">Transmembrane</keyword>
<feature type="transmembrane region" description="Helical" evidence="1">
    <location>
        <begin position="6"/>
        <end position="21"/>
    </location>
</feature>
<dbReference type="RefSeq" id="WP_186854168.1">
    <property type="nucleotide sequence ID" value="NZ_JACOPG010000002.1"/>
</dbReference>
<dbReference type="Proteomes" id="UP000643810">
    <property type="component" value="Unassembled WGS sequence"/>
</dbReference>
<comment type="caution">
    <text evidence="2">The sequence shown here is derived from an EMBL/GenBank/DDBJ whole genome shotgun (WGS) entry which is preliminary data.</text>
</comment>
<organism evidence="2 3">
    <name type="scientific">Roseburia lenta</name>
    <dbReference type="NCBI Taxonomy" id="2763061"/>
    <lineage>
        <taxon>Bacteria</taxon>
        <taxon>Bacillati</taxon>
        <taxon>Bacillota</taxon>
        <taxon>Clostridia</taxon>
        <taxon>Lachnospirales</taxon>
        <taxon>Lachnospiraceae</taxon>
        <taxon>Roseburia</taxon>
    </lineage>
</organism>
<protein>
    <recommendedName>
        <fullName evidence="4">Type II secretion system protein GspF domain-containing protein</fullName>
    </recommendedName>
</protein>
<dbReference type="EMBL" id="JACOPG010000002">
    <property type="protein sequence ID" value="MBC5686211.1"/>
    <property type="molecule type" value="Genomic_DNA"/>
</dbReference>
<feature type="transmembrane region" description="Helical" evidence="1">
    <location>
        <begin position="242"/>
        <end position="259"/>
    </location>
</feature>
<reference evidence="2 3" key="1">
    <citation type="submission" date="2020-08" db="EMBL/GenBank/DDBJ databases">
        <title>Genome public.</title>
        <authorList>
            <person name="Liu C."/>
            <person name="Sun Q."/>
        </authorList>
    </citation>
    <scope>NUCLEOTIDE SEQUENCE [LARGE SCALE GENOMIC DNA]</scope>
    <source>
        <strain evidence="2 3">NSJ-9</strain>
    </source>
</reference>
<gene>
    <name evidence="2" type="ORF">H8R94_06265</name>
</gene>
<proteinExistence type="predicted"/>
<dbReference type="PANTHER" id="PTHR35007:SF2">
    <property type="entry name" value="PILUS ASSEMBLE PROTEIN"/>
    <property type="match status" value="1"/>
</dbReference>
<keyword evidence="1" id="KW-0472">Membrane</keyword>
<name>A0ABR7GHB3_9FIRM</name>
<dbReference type="PANTHER" id="PTHR35007">
    <property type="entry name" value="INTEGRAL MEMBRANE PROTEIN-RELATED"/>
    <property type="match status" value="1"/>
</dbReference>
<sequence>MVQTVIVSLICLLTFLLWKRKKRKERYEKYKRAVLLLGIMELMGLMLSLQQWYEAGWGFSGRLAREDMGQGSYREELELSSSVYSGSLEVEVEDKWPDQKEAEKKIKDAIAEIDATFLAENESLDQIYRDVQISEVYQDGQVEADWSFDDYTYVSADGKLKTEELEEDTLVGASVLLSCGPYQEIYDFSFCLCPSPADSKEGLLRQIQKSIRDQSRESGDIVLPEEVAGIALHWKKAGNGDGALLSVLGLLVCFLLPYGDRKERERQRAKIRRERKKDYPLVVDELALFLSAGITLPEAARKMTEAYEKRKKRTGKVQAGFELWKLFSYEMREGVQEGEAIAHMGMRSELKEYKKLALLLEQNRRQGSEKLVQQLEEENLLAYEMRKNQARKAGEEASVKLLFPMLGMLGIVITILLLPAMMTMGSL</sequence>
<accession>A0ABR7GHB3</accession>
<keyword evidence="3" id="KW-1185">Reference proteome</keyword>
<evidence type="ECO:0008006" key="4">
    <source>
        <dbReference type="Google" id="ProtNLM"/>
    </source>
</evidence>
<evidence type="ECO:0000313" key="3">
    <source>
        <dbReference type="Proteomes" id="UP000643810"/>
    </source>
</evidence>
<feature type="transmembrane region" description="Helical" evidence="1">
    <location>
        <begin position="401"/>
        <end position="422"/>
    </location>
</feature>